<organism evidence="1 2">
    <name type="scientific">Flavobacterium procerum</name>
    <dbReference type="NCBI Taxonomy" id="1455569"/>
    <lineage>
        <taxon>Bacteria</taxon>
        <taxon>Pseudomonadati</taxon>
        <taxon>Bacteroidota</taxon>
        <taxon>Flavobacteriia</taxon>
        <taxon>Flavobacteriales</taxon>
        <taxon>Flavobacteriaceae</taxon>
        <taxon>Flavobacterium</taxon>
    </lineage>
</organism>
<keyword evidence="2" id="KW-1185">Reference proteome</keyword>
<reference evidence="1 2" key="1">
    <citation type="submission" date="2024-09" db="EMBL/GenBank/DDBJ databases">
        <authorList>
            <person name="Sun Q."/>
            <person name="Mori K."/>
        </authorList>
    </citation>
    <scope>NUCLEOTIDE SEQUENCE [LARGE SCALE GENOMIC DNA]</scope>
    <source>
        <strain evidence="1 2">CGMCC 1.12926</strain>
    </source>
</reference>
<dbReference type="Proteomes" id="UP001589734">
    <property type="component" value="Unassembled WGS sequence"/>
</dbReference>
<proteinExistence type="predicted"/>
<evidence type="ECO:0000313" key="1">
    <source>
        <dbReference type="EMBL" id="MFC0077451.1"/>
    </source>
</evidence>
<sequence>MKAKQKYNQDVLTILKEKYGFSFDYIRKAIRGDRTGIIPDKMKDEYEKLTDQAKKTILIESQKL</sequence>
<dbReference type="EMBL" id="JBHLYW010000008">
    <property type="protein sequence ID" value="MFC0077451.1"/>
    <property type="molecule type" value="Genomic_DNA"/>
</dbReference>
<comment type="caution">
    <text evidence="1">The sequence shown here is derived from an EMBL/GenBank/DDBJ whole genome shotgun (WGS) entry which is preliminary data.</text>
</comment>
<gene>
    <name evidence="1" type="ORF">ACFFLS_10395</name>
</gene>
<name>A0ABV6BPS3_9FLAO</name>
<protein>
    <submittedName>
        <fullName evidence="1">Uncharacterized protein</fullName>
    </submittedName>
</protein>
<accession>A0ABV6BPS3</accession>
<evidence type="ECO:0000313" key="2">
    <source>
        <dbReference type="Proteomes" id="UP001589734"/>
    </source>
</evidence>
<dbReference type="RefSeq" id="WP_379685013.1">
    <property type="nucleotide sequence ID" value="NZ_JBHLYW010000008.1"/>
</dbReference>